<comment type="caution">
    <text evidence="7">The sequence shown here is derived from an EMBL/GenBank/DDBJ whole genome shotgun (WGS) entry which is preliminary data.</text>
</comment>
<dbReference type="InterPro" id="IPR010343">
    <property type="entry name" value="ArAE_1"/>
</dbReference>
<comment type="subcellular location">
    <subcellularLocation>
        <location evidence="1">Cell membrane</location>
        <topology evidence="1">Multi-pass membrane protein</topology>
    </subcellularLocation>
</comment>
<dbReference type="Proteomes" id="UP000239863">
    <property type="component" value="Unassembled WGS sequence"/>
</dbReference>
<sequence>MKIGMRTIKTALSVSICILISRVFPINNALYACIAAIITMGSSVSNSYKSGLNRIKGTIVGALVGLVMSLIAPGNILLVGIGIVIIITICNYFKWDKSIATSCTVFCVIFISLNGRSPLEYSIYRTLDTIIGIVVSLVVNYTIAPPKIHENVVISYKSLKDELFNLCKSAILNPIEFNLNEFKHYIDALESSIKMHDEEVSSITEGLELIDDYKEFMKETKKLYIYFEMMSTMQEDLLILNSDNRKSYEEIFNSTYEIELKDIKLLKESFIIEEENIVYNYNVNKICNILRNIQNNPIKA</sequence>
<dbReference type="RefSeq" id="WP_104410118.1">
    <property type="nucleotide sequence ID" value="NZ_PTIS01000011.1"/>
</dbReference>
<dbReference type="Pfam" id="PF06081">
    <property type="entry name" value="ArAE_1"/>
    <property type="match status" value="1"/>
</dbReference>
<evidence type="ECO:0000256" key="6">
    <source>
        <dbReference type="SAM" id="Phobius"/>
    </source>
</evidence>
<gene>
    <name evidence="7" type="ORF">BD821_11135</name>
</gene>
<evidence type="ECO:0000256" key="1">
    <source>
        <dbReference type="ARBA" id="ARBA00004651"/>
    </source>
</evidence>
<dbReference type="PANTHER" id="PTHR30509:SF9">
    <property type="entry name" value="MULTIDRUG RESISTANCE PROTEIN MDTO"/>
    <property type="match status" value="1"/>
</dbReference>
<evidence type="ECO:0000313" key="8">
    <source>
        <dbReference type="Proteomes" id="UP000239863"/>
    </source>
</evidence>
<dbReference type="GO" id="GO:0005886">
    <property type="term" value="C:plasma membrane"/>
    <property type="evidence" value="ECO:0007669"/>
    <property type="project" value="UniProtKB-SubCell"/>
</dbReference>
<keyword evidence="4 6" id="KW-1133">Transmembrane helix</keyword>
<proteinExistence type="predicted"/>
<dbReference type="PROSITE" id="PS51257">
    <property type="entry name" value="PROKAR_LIPOPROTEIN"/>
    <property type="match status" value="1"/>
</dbReference>
<organism evidence="7 8">
    <name type="scientific">Clostridium algidicarnis DSM 15099</name>
    <dbReference type="NCBI Taxonomy" id="1121295"/>
    <lineage>
        <taxon>Bacteria</taxon>
        <taxon>Bacillati</taxon>
        <taxon>Bacillota</taxon>
        <taxon>Clostridia</taxon>
        <taxon>Eubacteriales</taxon>
        <taxon>Clostridiaceae</taxon>
        <taxon>Clostridium</taxon>
    </lineage>
</organism>
<evidence type="ECO:0000256" key="3">
    <source>
        <dbReference type="ARBA" id="ARBA00022692"/>
    </source>
</evidence>
<dbReference type="AlphaFoldDB" id="A0A2S6FWL0"/>
<dbReference type="STRING" id="37659.GCA_000703125_00177"/>
<evidence type="ECO:0000256" key="2">
    <source>
        <dbReference type="ARBA" id="ARBA00022475"/>
    </source>
</evidence>
<dbReference type="PANTHER" id="PTHR30509">
    <property type="entry name" value="P-HYDROXYBENZOIC ACID EFFLUX PUMP SUBUNIT-RELATED"/>
    <property type="match status" value="1"/>
</dbReference>
<reference evidence="7 8" key="1">
    <citation type="submission" date="2018-02" db="EMBL/GenBank/DDBJ databases">
        <title>Genomic Encyclopedia of Archaeal and Bacterial Type Strains, Phase II (KMG-II): from individual species to whole genera.</title>
        <authorList>
            <person name="Goeker M."/>
        </authorList>
    </citation>
    <scope>NUCLEOTIDE SEQUENCE [LARGE SCALE GENOMIC DNA]</scope>
    <source>
        <strain evidence="7 8">DSM 15099</strain>
    </source>
</reference>
<dbReference type="OrthoDB" id="1653617at2"/>
<evidence type="ECO:0000256" key="5">
    <source>
        <dbReference type="ARBA" id="ARBA00023136"/>
    </source>
</evidence>
<protein>
    <submittedName>
        <fullName evidence="7">Aromatic acid exporter family member 1</fullName>
    </submittedName>
</protein>
<keyword evidence="2" id="KW-1003">Cell membrane</keyword>
<evidence type="ECO:0000256" key="4">
    <source>
        <dbReference type="ARBA" id="ARBA00022989"/>
    </source>
</evidence>
<name>A0A2S6FWL0_9CLOT</name>
<dbReference type="EMBL" id="PTIS01000011">
    <property type="protein sequence ID" value="PPK47978.1"/>
    <property type="molecule type" value="Genomic_DNA"/>
</dbReference>
<keyword evidence="5 6" id="KW-0472">Membrane</keyword>
<evidence type="ECO:0000313" key="7">
    <source>
        <dbReference type="EMBL" id="PPK47978.1"/>
    </source>
</evidence>
<keyword evidence="3 6" id="KW-0812">Transmembrane</keyword>
<feature type="transmembrane region" description="Helical" evidence="6">
    <location>
        <begin position="59"/>
        <end position="87"/>
    </location>
</feature>
<feature type="transmembrane region" description="Helical" evidence="6">
    <location>
        <begin position="12"/>
        <end position="39"/>
    </location>
</feature>
<accession>A0A2S6FWL0</accession>